<feature type="non-terminal residue" evidence="1">
    <location>
        <position position="202"/>
    </location>
</feature>
<comment type="caution">
    <text evidence="1">The sequence shown here is derived from an EMBL/GenBank/DDBJ whole genome shotgun (WGS) entry which is preliminary data.</text>
</comment>
<name>X0UUW3_9ZZZZ</name>
<organism evidence="1">
    <name type="scientific">marine sediment metagenome</name>
    <dbReference type="NCBI Taxonomy" id="412755"/>
    <lineage>
        <taxon>unclassified sequences</taxon>
        <taxon>metagenomes</taxon>
        <taxon>ecological metagenomes</taxon>
    </lineage>
</organism>
<dbReference type="AlphaFoldDB" id="X0UUW3"/>
<proteinExistence type="predicted"/>
<accession>X0UUW3</accession>
<reference evidence="1" key="1">
    <citation type="journal article" date="2014" name="Front. Microbiol.">
        <title>High frequency of phylogenetically diverse reductive dehalogenase-homologous genes in deep subseafloor sedimentary metagenomes.</title>
        <authorList>
            <person name="Kawai M."/>
            <person name="Futagami T."/>
            <person name="Toyoda A."/>
            <person name="Takaki Y."/>
            <person name="Nishi S."/>
            <person name="Hori S."/>
            <person name="Arai W."/>
            <person name="Tsubouchi T."/>
            <person name="Morono Y."/>
            <person name="Uchiyama I."/>
            <person name="Ito T."/>
            <person name="Fujiyama A."/>
            <person name="Inagaki F."/>
            <person name="Takami H."/>
        </authorList>
    </citation>
    <scope>NUCLEOTIDE SEQUENCE</scope>
    <source>
        <strain evidence="1">Expedition CK06-06</strain>
    </source>
</reference>
<evidence type="ECO:0000313" key="1">
    <source>
        <dbReference type="EMBL" id="GAG04088.1"/>
    </source>
</evidence>
<dbReference type="EMBL" id="BARS01029400">
    <property type="protein sequence ID" value="GAG04088.1"/>
    <property type="molecule type" value="Genomic_DNA"/>
</dbReference>
<sequence>MKECVILEHPFFDDYMIAFQSAAFKEVDPQSREKIRKLMCELLPSKYLKMRWEGWQMGIRRPPESFPKEWLEQRSLDIALFLADFFKRVESGSLYCDFAVVVERFGEEMVTNRMSKKTGLHLNLERVYWTFNVKFRRWIHSNIRLYDCSLICELDEILATADSELREAFFPTIVPEAIPELRELLGDELPNFHFIGPQKRKE</sequence>
<gene>
    <name evidence="1" type="ORF">S01H1_45956</name>
</gene>
<protein>
    <submittedName>
        <fullName evidence="1">Uncharacterized protein</fullName>
    </submittedName>
</protein>